<dbReference type="Proteomes" id="UP000309984">
    <property type="component" value="Unassembled WGS sequence"/>
</dbReference>
<dbReference type="AlphaFoldDB" id="A0A7I7ZVD0"/>
<name>A0A7I7ZVD0_9MYCO</name>
<evidence type="ECO:0000313" key="2">
    <source>
        <dbReference type="Proteomes" id="UP000309984"/>
    </source>
</evidence>
<comment type="caution">
    <text evidence="1">The sequence shown here is derived from an EMBL/GenBank/DDBJ whole genome shotgun (WGS) entry which is preliminary data.</text>
</comment>
<evidence type="ECO:0000313" key="1">
    <source>
        <dbReference type="EMBL" id="TLH62828.1"/>
    </source>
</evidence>
<accession>A0A7I7ZVD0</accession>
<proteinExistence type="predicted"/>
<dbReference type="RefSeq" id="WP_138250651.1">
    <property type="nucleotide sequence ID" value="NZ_AP022616.1"/>
</dbReference>
<keyword evidence="2" id="KW-1185">Reference proteome</keyword>
<sequence>MRVHSAVIIAGFATFAGDACSNHPASPTPTTARAELTSFPNLNDYVLVNSHDYDVKEHTGSTEEFSTADGIRCSINGYTAKSCSTPFA</sequence>
<dbReference type="EMBL" id="POTM01000053">
    <property type="protein sequence ID" value="TLH62828.1"/>
    <property type="molecule type" value="Genomic_DNA"/>
</dbReference>
<reference evidence="1 2" key="1">
    <citation type="submission" date="2018-01" db="EMBL/GenBank/DDBJ databases">
        <title>Comparative genomics of Mycobacterium mucogenicum and Mycobacterium neoaurum clade members emphasizing tRNA and non-coding RNA.</title>
        <authorList>
            <person name="Behra P.R.K."/>
            <person name="Pettersson B.M.F."/>
            <person name="Das S."/>
            <person name="Dasgupta S."/>
            <person name="Kirsebom L.A."/>
        </authorList>
    </citation>
    <scope>NUCLEOTIDE SEQUENCE [LARGE SCALE GENOMIC DNA]</scope>
    <source>
        <strain evidence="1 2">DSM 45104</strain>
    </source>
</reference>
<protein>
    <submittedName>
        <fullName evidence="1">Uncharacterized protein</fullName>
    </submittedName>
</protein>
<organism evidence="1 2">
    <name type="scientific">Mycolicibacterium phocaicum</name>
    <dbReference type="NCBI Taxonomy" id="319706"/>
    <lineage>
        <taxon>Bacteria</taxon>
        <taxon>Bacillati</taxon>
        <taxon>Actinomycetota</taxon>
        <taxon>Actinomycetes</taxon>
        <taxon>Mycobacteriales</taxon>
        <taxon>Mycobacteriaceae</taxon>
        <taxon>Mycolicibacterium</taxon>
    </lineage>
</organism>
<gene>
    <name evidence="1" type="ORF">C1S79_23010</name>
</gene>